<keyword evidence="6" id="KW-0378">Hydrolase</keyword>
<evidence type="ECO:0000256" key="4">
    <source>
        <dbReference type="ARBA" id="ARBA00022638"/>
    </source>
</evidence>
<dbReference type="Gene3D" id="1.10.530.10">
    <property type="match status" value="1"/>
</dbReference>
<name>Q95V68_ORNMO</name>
<dbReference type="PANTHER" id="PTHR11407">
    <property type="entry name" value="LYSOZYME C"/>
    <property type="match status" value="1"/>
</dbReference>
<evidence type="ECO:0000259" key="9">
    <source>
        <dbReference type="PROSITE" id="PS00128"/>
    </source>
</evidence>
<dbReference type="FunFam" id="1.10.530.10:FF:000001">
    <property type="entry name" value="Lysozyme C"/>
    <property type="match status" value="1"/>
</dbReference>
<dbReference type="PANTHER" id="PTHR11407:SF63">
    <property type="entry name" value="LYSOZYME C"/>
    <property type="match status" value="1"/>
</dbReference>
<dbReference type="InterPro" id="IPR000974">
    <property type="entry name" value="Glyco_hydro_22_lys"/>
</dbReference>
<evidence type="ECO:0000256" key="2">
    <source>
        <dbReference type="ARBA" id="ARBA00010859"/>
    </source>
</evidence>
<dbReference type="InterPro" id="IPR019799">
    <property type="entry name" value="Glyco_hydro_22_CS"/>
</dbReference>
<dbReference type="SUPFAM" id="SSF53955">
    <property type="entry name" value="Lysozyme-like"/>
    <property type="match status" value="1"/>
</dbReference>
<dbReference type="EMBL" id="AF425264">
    <property type="protein sequence ID" value="AAL17868.1"/>
    <property type="molecule type" value="mRNA"/>
</dbReference>
<dbReference type="AlphaFoldDB" id="Q95V68"/>
<dbReference type="SMART" id="SM00263">
    <property type="entry name" value="LYZ1"/>
    <property type="match status" value="1"/>
</dbReference>
<dbReference type="CDD" id="cd16899">
    <property type="entry name" value="LYZ_C_invert"/>
    <property type="match status" value="1"/>
</dbReference>
<keyword evidence="4" id="KW-0929">Antimicrobial</keyword>
<sequence length="146" mass="16227">MLGKSTVLLVATIFAVGCVVEGKVYDRCSLASELRWKYNLPKDQIADWVCIAEHESSFNTAALGRPNSDGSQDHGLFQINDRYWCSPPGPHNDCGVSCAALRDDNIDDDVKCIRKIYARHGFSAWVAWKNNCRGKNLSKYVAGCKI</sequence>
<evidence type="ECO:0000256" key="6">
    <source>
        <dbReference type="ARBA" id="ARBA00023295"/>
    </source>
</evidence>
<dbReference type="EC" id="3.2.1.17" evidence="3"/>
<evidence type="ECO:0000256" key="5">
    <source>
        <dbReference type="ARBA" id="ARBA00023157"/>
    </source>
</evidence>
<dbReference type="PROSITE" id="PS51348">
    <property type="entry name" value="GLYCOSYL_HYDROL_F22_2"/>
    <property type="match status" value="1"/>
</dbReference>
<dbReference type="GO" id="GO:0031640">
    <property type="term" value="P:killing of cells of another organism"/>
    <property type="evidence" value="ECO:0007669"/>
    <property type="project" value="UniProtKB-KW"/>
</dbReference>
<accession>Q95V68</accession>
<dbReference type="InterPro" id="IPR023346">
    <property type="entry name" value="Lysozyme-like_dom_sf"/>
</dbReference>
<evidence type="ECO:0000256" key="1">
    <source>
        <dbReference type="ARBA" id="ARBA00000632"/>
    </source>
</evidence>
<dbReference type="PRINTS" id="PR00135">
    <property type="entry name" value="LYZLACT"/>
</dbReference>
<dbReference type="PROSITE" id="PS51257">
    <property type="entry name" value="PROKAR_LIPOPROTEIN"/>
    <property type="match status" value="1"/>
</dbReference>
<evidence type="ECO:0000256" key="8">
    <source>
        <dbReference type="SAM" id="SignalP"/>
    </source>
</evidence>
<keyword evidence="6" id="KW-0326">Glycosidase</keyword>
<dbReference type="PRINTS" id="PR00137">
    <property type="entry name" value="LYSOZYME"/>
</dbReference>
<feature type="domain" description="Glycosyl hydrolases family 22 (GH22)" evidence="9">
    <location>
        <begin position="94"/>
        <end position="112"/>
    </location>
</feature>
<dbReference type="CAZy" id="GH22">
    <property type="family name" value="Glycoside Hydrolase Family 22"/>
</dbReference>
<keyword evidence="4" id="KW-0081">Bacteriolytic enzyme</keyword>
<dbReference type="GO" id="GO:0003796">
    <property type="term" value="F:lysozyme activity"/>
    <property type="evidence" value="ECO:0000314"/>
    <property type="project" value="CACAO"/>
</dbReference>
<proteinExistence type="evidence at transcript level"/>
<dbReference type="GO" id="GO:0042742">
    <property type="term" value="P:defense response to bacterium"/>
    <property type="evidence" value="ECO:0007669"/>
    <property type="project" value="UniProtKB-KW"/>
</dbReference>
<keyword evidence="5" id="KW-1015">Disulfide bond</keyword>
<comment type="catalytic activity">
    <reaction evidence="1">
        <text>Hydrolysis of (1-&gt;4)-beta-linkages between N-acetylmuramic acid and N-acetyl-D-glucosamine residues in a peptidoglycan and between N-acetyl-D-glucosamine residues in chitodextrins.</text>
        <dbReference type="EC" id="3.2.1.17"/>
    </reaction>
</comment>
<dbReference type="PROSITE" id="PS00128">
    <property type="entry name" value="GLYCOSYL_HYDROL_F22_1"/>
    <property type="match status" value="1"/>
</dbReference>
<dbReference type="InterPro" id="IPR001916">
    <property type="entry name" value="Glyco_hydro_22"/>
</dbReference>
<comment type="similarity">
    <text evidence="2 7">Belongs to the glycosyl hydrolase 22 family.</text>
</comment>
<feature type="signal peptide" evidence="8">
    <location>
        <begin position="1"/>
        <end position="22"/>
    </location>
</feature>
<feature type="chain" id="PRO_5004321319" description="lysozyme" evidence="8">
    <location>
        <begin position="23"/>
        <end position="146"/>
    </location>
</feature>
<organism evidence="10">
    <name type="scientific">Ornithodoros moubata</name>
    <name type="common">Soft tick</name>
    <name type="synonym">Argasid tick</name>
    <dbReference type="NCBI Taxonomy" id="6938"/>
    <lineage>
        <taxon>Eukaryota</taxon>
        <taxon>Metazoa</taxon>
        <taxon>Ecdysozoa</taxon>
        <taxon>Arthropoda</taxon>
        <taxon>Chelicerata</taxon>
        <taxon>Arachnida</taxon>
        <taxon>Acari</taxon>
        <taxon>Parasitiformes</taxon>
        <taxon>Ixodida</taxon>
        <taxon>Ixodoidea</taxon>
        <taxon>Argasidae</taxon>
        <taxon>Ornithodorinae</taxon>
        <taxon>Ornithodoros</taxon>
    </lineage>
</organism>
<dbReference type="Pfam" id="PF00062">
    <property type="entry name" value="Lys"/>
    <property type="match status" value="1"/>
</dbReference>
<reference evidence="10" key="1">
    <citation type="journal article" date="2003" name="Dev. Comp. Immunol.">
        <title>Lysozyme from the gut of the soft tick Ornithodoros moubata: the sequence, phylogeny and post-feeding regulation.</title>
        <authorList>
            <person name="Grunclova L."/>
            <person name="Fouquier H."/>
            <person name="Hypsa V."/>
            <person name="Kopacek P."/>
        </authorList>
    </citation>
    <scope>NUCLEOTIDE SEQUENCE</scope>
    <source>
        <tissue evidence="10">Midgut</tissue>
    </source>
</reference>
<evidence type="ECO:0000256" key="7">
    <source>
        <dbReference type="RuleBase" id="RU004440"/>
    </source>
</evidence>
<evidence type="ECO:0000313" key="10">
    <source>
        <dbReference type="EMBL" id="AAL17868.1"/>
    </source>
</evidence>
<evidence type="ECO:0000256" key="3">
    <source>
        <dbReference type="ARBA" id="ARBA00012732"/>
    </source>
</evidence>
<keyword evidence="8" id="KW-0732">Signal</keyword>
<protein>
    <recommendedName>
        <fullName evidence="3">lysozyme</fullName>
        <ecNumber evidence="3">3.2.1.17</ecNumber>
    </recommendedName>
</protein>